<dbReference type="GO" id="GO:0043069">
    <property type="term" value="P:negative regulation of programmed cell death"/>
    <property type="evidence" value="ECO:0007669"/>
    <property type="project" value="TreeGrafter"/>
</dbReference>
<dbReference type="EMBL" id="CM031839">
    <property type="protein sequence ID" value="KAG6675984.1"/>
    <property type="molecule type" value="Genomic_DNA"/>
</dbReference>
<dbReference type="PANTHER" id="PTHR47666:SF1">
    <property type="entry name" value="PROTEIN VASCULAR ASSOCIATED DEATH 1, CHLOROPLASTIC"/>
    <property type="match status" value="1"/>
</dbReference>
<dbReference type="AlphaFoldDB" id="A0A922AFX8"/>
<protein>
    <submittedName>
        <fullName evidence="2">Uncharacterized protein</fullName>
    </submittedName>
</protein>
<accession>A0A922AFX8</accession>
<evidence type="ECO:0000313" key="2">
    <source>
        <dbReference type="EMBL" id="KAG6675984.1"/>
    </source>
</evidence>
<dbReference type="PANTHER" id="PTHR47666">
    <property type="entry name" value="PROTEIN VASCULAR ASSOCIATED DEATH 1, CHLOROPLASTIC"/>
    <property type="match status" value="1"/>
</dbReference>
<feature type="compositionally biased region" description="Basic and acidic residues" evidence="1">
    <location>
        <begin position="54"/>
        <end position="74"/>
    </location>
</feature>
<dbReference type="Proteomes" id="UP000811246">
    <property type="component" value="Chromosome 15"/>
</dbReference>
<feature type="region of interest" description="Disordered" evidence="1">
    <location>
        <begin position="24"/>
        <end position="110"/>
    </location>
</feature>
<organism evidence="2 3">
    <name type="scientific">Carya illinoinensis</name>
    <name type="common">Pecan</name>
    <dbReference type="NCBI Taxonomy" id="32201"/>
    <lineage>
        <taxon>Eukaryota</taxon>
        <taxon>Viridiplantae</taxon>
        <taxon>Streptophyta</taxon>
        <taxon>Embryophyta</taxon>
        <taxon>Tracheophyta</taxon>
        <taxon>Spermatophyta</taxon>
        <taxon>Magnoliopsida</taxon>
        <taxon>eudicotyledons</taxon>
        <taxon>Gunneridae</taxon>
        <taxon>Pentapetalae</taxon>
        <taxon>rosids</taxon>
        <taxon>fabids</taxon>
        <taxon>Fagales</taxon>
        <taxon>Juglandaceae</taxon>
        <taxon>Carya</taxon>
    </lineage>
</organism>
<name>A0A922AFX8_CARIL</name>
<sequence length="127" mass="13999">MDKNFFASFLSRDEAFKIIHDGWLNHSNGAKGATEQQESASESSSQENGGVLIERVKRFESPAHESDSPDRNKDPPVLNDSLPINVEDETVTATTSEQQDNVGDAEPVLNAEPSSSEQTFILIIFFD</sequence>
<evidence type="ECO:0000313" key="3">
    <source>
        <dbReference type="Proteomes" id="UP000811246"/>
    </source>
</evidence>
<proteinExistence type="predicted"/>
<reference evidence="2" key="1">
    <citation type="submission" date="2021-01" db="EMBL/GenBank/DDBJ databases">
        <authorList>
            <person name="Lovell J.T."/>
            <person name="Bentley N."/>
            <person name="Bhattarai G."/>
            <person name="Jenkins J.W."/>
            <person name="Sreedasyam A."/>
            <person name="Alarcon Y."/>
            <person name="Bock C."/>
            <person name="Boston L."/>
            <person name="Carlson J."/>
            <person name="Cervantes K."/>
            <person name="Clermont K."/>
            <person name="Krom N."/>
            <person name="Kubenka K."/>
            <person name="Mamidi S."/>
            <person name="Mattison C."/>
            <person name="Monteros M."/>
            <person name="Pisani C."/>
            <person name="Plott C."/>
            <person name="Rajasekar S."/>
            <person name="Rhein H.S."/>
            <person name="Rohla C."/>
            <person name="Song M."/>
            <person name="Hilaire R.S."/>
            <person name="Shu S."/>
            <person name="Wells L."/>
            <person name="Wang X."/>
            <person name="Webber J."/>
            <person name="Heerema R.J."/>
            <person name="Klein P."/>
            <person name="Conner P."/>
            <person name="Grauke L."/>
            <person name="Grimwood J."/>
            <person name="Schmutz J."/>
            <person name="Randall J.J."/>
        </authorList>
    </citation>
    <scope>NUCLEOTIDE SEQUENCE</scope>
    <source>
        <tissue evidence="2">Leaf</tissue>
    </source>
</reference>
<evidence type="ECO:0000256" key="1">
    <source>
        <dbReference type="SAM" id="MobiDB-lite"/>
    </source>
</evidence>
<feature type="compositionally biased region" description="Low complexity" evidence="1">
    <location>
        <begin position="35"/>
        <end position="47"/>
    </location>
</feature>
<comment type="caution">
    <text evidence="2">The sequence shown here is derived from an EMBL/GenBank/DDBJ whole genome shotgun (WGS) entry which is preliminary data.</text>
</comment>
<gene>
    <name evidence="2" type="ORF">I3842_15G131400</name>
</gene>
<feature type="compositionally biased region" description="Polar residues" evidence="1">
    <location>
        <begin position="91"/>
        <end position="101"/>
    </location>
</feature>